<feature type="non-terminal residue" evidence="1">
    <location>
        <position position="53"/>
    </location>
</feature>
<proteinExistence type="predicted"/>
<organism evidence="1">
    <name type="scientific">marine sediment metagenome</name>
    <dbReference type="NCBI Taxonomy" id="412755"/>
    <lineage>
        <taxon>unclassified sequences</taxon>
        <taxon>metagenomes</taxon>
        <taxon>ecological metagenomes</taxon>
    </lineage>
</organism>
<protein>
    <submittedName>
        <fullName evidence="1">Uncharacterized protein</fullName>
    </submittedName>
</protein>
<sequence length="53" mass="6156">MGIARNKFDKRLLGRVPDCGRVSFKTGASLTRKDRLKNRNSRLAREILRRQLS</sequence>
<reference evidence="1" key="1">
    <citation type="journal article" date="2015" name="Nature">
        <title>Complex archaea that bridge the gap between prokaryotes and eukaryotes.</title>
        <authorList>
            <person name="Spang A."/>
            <person name="Saw J.H."/>
            <person name="Jorgensen S.L."/>
            <person name="Zaremba-Niedzwiedzka K."/>
            <person name="Martijn J."/>
            <person name="Lind A.E."/>
            <person name="van Eijk R."/>
            <person name="Schleper C."/>
            <person name="Guy L."/>
            <person name="Ettema T.J."/>
        </authorList>
    </citation>
    <scope>NUCLEOTIDE SEQUENCE</scope>
</reference>
<name>A0A0F9APE3_9ZZZZ</name>
<dbReference type="AlphaFoldDB" id="A0A0F9APE3"/>
<gene>
    <name evidence="1" type="ORF">LCGC14_2547620</name>
</gene>
<evidence type="ECO:0000313" key="1">
    <source>
        <dbReference type="EMBL" id="KKL11255.1"/>
    </source>
</evidence>
<dbReference type="EMBL" id="LAZR01041731">
    <property type="protein sequence ID" value="KKL11255.1"/>
    <property type="molecule type" value="Genomic_DNA"/>
</dbReference>
<accession>A0A0F9APE3</accession>
<comment type="caution">
    <text evidence="1">The sequence shown here is derived from an EMBL/GenBank/DDBJ whole genome shotgun (WGS) entry which is preliminary data.</text>
</comment>